<sequence length="124" mass="13746">MLTIRSGGQTGVDRAALDAALRRLAEDDQIPLKYPLVETPTSSYSERTEWNIRDSDATLIILITTESSPCHGTSLTIEKAKELHKPTLNVAGSRESNSPGIYAMALKFMTVLLYQLNKIKRINI</sequence>
<dbReference type="Proteomes" id="UP000789706">
    <property type="component" value="Unassembled WGS sequence"/>
</dbReference>
<dbReference type="AlphaFoldDB" id="A0A9N9BSG7"/>
<comment type="caution">
    <text evidence="1">The sequence shown here is derived from an EMBL/GenBank/DDBJ whole genome shotgun (WGS) entry which is preliminary data.</text>
</comment>
<gene>
    <name evidence="1" type="ORF">DEBURN_LOCUS8270</name>
</gene>
<protein>
    <submittedName>
        <fullName evidence="1">10498_t:CDS:1</fullName>
    </submittedName>
</protein>
<dbReference type="OrthoDB" id="2379830at2759"/>
<accession>A0A9N9BSG7</accession>
<dbReference type="InterPro" id="IPR024755">
    <property type="entry name" value="cpYpsA"/>
</dbReference>
<organism evidence="1 2">
    <name type="scientific">Diversispora eburnea</name>
    <dbReference type="NCBI Taxonomy" id="1213867"/>
    <lineage>
        <taxon>Eukaryota</taxon>
        <taxon>Fungi</taxon>
        <taxon>Fungi incertae sedis</taxon>
        <taxon>Mucoromycota</taxon>
        <taxon>Glomeromycotina</taxon>
        <taxon>Glomeromycetes</taxon>
        <taxon>Diversisporales</taxon>
        <taxon>Diversisporaceae</taxon>
        <taxon>Diversispora</taxon>
    </lineage>
</organism>
<evidence type="ECO:0000313" key="2">
    <source>
        <dbReference type="Proteomes" id="UP000789706"/>
    </source>
</evidence>
<dbReference type="EMBL" id="CAJVPK010001171">
    <property type="protein sequence ID" value="CAG8574789.1"/>
    <property type="molecule type" value="Genomic_DNA"/>
</dbReference>
<dbReference type="Pfam" id="PF12694">
    <property type="entry name" value="cpYpsA"/>
    <property type="match status" value="1"/>
</dbReference>
<keyword evidence="2" id="KW-1185">Reference proteome</keyword>
<dbReference type="Gene3D" id="3.40.50.450">
    <property type="match status" value="1"/>
</dbReference>
<evidence type="ECO:0000313" key="1">
    <source>
        <dbReference type="EMBL" id="CAG8574789.1"/>
    </source>
</evidence>
<reference evidence="1" key="1">
    <citation type="submission" date="2021-06" db="EMBL/GenBank/DDBJ databases">
        <authorList>
            <person name="Kallberg Y."/>
            <person name="Tangrot J."/>
            <person name="Rosling A."/>
        </authorList>
    </citation>
    <scope>NUCLEOTIDE SEQUENCE</scope>
    <source>
        <strain evidence="1">AZ414A</strain>
    </source>
</reference>
<proteinExistence type="predicted"/>
<name>A0A9N9BSG7_9GLOM</name>